<evidence type="ECO:0000313" key="3">
    <source>
        <dbReference type="EMBL" id="QQP10570.1"/>
    </source>
</evidence>
<dbReference type="PANTHER" id="PTHR34580:SF1">
    <property type="entry name" value="PROTEIN PAFC"/>
    <property type="match status" value="1"/>
</dbReference>
<dbReference type="PANTHER" id="PTHR34580">
    <property type="match status" value="1"/>
</dbReference>
<evidence type="ECO:0000313" key="4">
    <source>
        <dbReference type="Proteomes" id="UP000596049"/>
    </source>
</evidence>
<dbReference type="Proteomes" id="UP000596049">
    <property type="component" value="Chromosome"/>
</dbReference>
<evidence type="ECO:0000259" key="2">
    <source>
        <dbReference type="Pfam" id="PF25583"/>
    </source>
</evidence>
<dbReference type="InterPro" id="IPR051534">
    <property type="entry name" value="CBASS_pafABC_assoc_protein"/>
</dbReference>
<evidence type="ECO:0000259" key="1">
    <source>
        <dbReference type="Pfam" id="PF13280"/>
    </source>
</evidence>
<protein>
    <submittedName>
        <fullName evidence="3">WYL domain-containing protein</fullName>
    </submittedName>
</protein>
<dbReference type="Pfam" id="PF13280">
    <property type="entry name" value="WYL"/>
    <property type="match status" value="1"/>
</dbReference>
<accession>A0ABX7ALD8</accession>
<feature type="domain" description="WCX" evidence="2">
    <location>
        <begin position="273"/>
        <end position="318"/>
    </location>
</feature>
<dbReference type="PROSITE" id="PS52050">
    <property type="entry name" value="WYL"/>
    <property type="match status" value="1"/>
</dbReference>
<dbReference type="Pfam" id="PF25583">
    <property type="entry name" value="WCX"/>
    <property type="match status" value="1"/>
</dbReference>
<gene>
    <name evidence="3" type="ORF">FJQ98_14940</name>
</gene>
<sequence>MVDSQQNKGYRVISMFDRLMDGQGINKKQEAFTHNVGEKTIQRDLNEIRAYLEKAKLGYHLEYVRTEKVYRLTNKEESILSKEQVLAIVKILIESRALLKSEMSDIIDKLISIVAPDKQEFIHNIILNEKHLYVDLNHKKSLLHLIWVLSEAIQKKKIIKIDYLREGETISTEKILKPLAVIFSEYYFYLIAYDNKHEKDLPIVCRVDRIQHFHELDKKFQIPYAERFQEGEFRKRIQFMHAGELMRMKFIFKGTSPQAVLDRLPTAKILSQKDRQHLFEAEVFGHGIKMWLLSQGANIEVLEPIELREEIIETIQSMQQNYSYIKVETVNK</sequence>
<reference evidence="3 4" key="1">
    <citation type="submission" date="2020-01" db="EMBL/GenBank/DDBJ databases">
        <authorList>
            <person name="Liu G."/>
            <person name="Liu B."/>
        </authorList>
    </citation>
    <scope>NUCLEOTIDE SEQUENCE [LARGE SCALE GENOMIC DNA]</scope>
    <source>
        <strain evidence="3 4">FJAT-51161</strain>
    </source>
</reference>
<proteinExistence type="predicted"/>
<name>A0ABX7ALD8_9BACI</name>
<keyword evidence="4" id="KW-1185">Reference proteome</keyword>
<dbReference type="EMBL" id="CP067341">
    <property type="protein sequence ID" value="QQP10570.1"/>
    <property type="molecule type" value="Genomic_DNA"/>
</dbReference>
<dbReference type="RefSeq" id="WP_053593512.1">
    <property type="nucleotide sequence ID" value="NZ_CP067341.1"/>
</dbReference>
<organism evidence="3 4">
    <name type="scientific">Lysinibacillus agricola</name>
    <dbReference type="NCBI Taxonomy" id="2590012"/>
    <lineage>
        <taxon>Bacteria</taxon>
        <taxon>Bacillati</taxon>
        <taxon>Bacillota</taxon>
        <taxon>Bacilli</taxon>
        <taxon>Bacillales</taxon>
        <taxon>Bacillaceae</taxon>
        <taxon>Lysinibacillus</taxon>
    </lineage>
</organism>
<dbReference type="InterPro" id="IPR057727">
    <property type="entry name" value="WCX_dom"/>
</dbReference>
<feature type="domain" description="WYL" evidence="1">
    <location>
        <begin position="148"/>
        <end position="213"/>
    </location>
</feature>
<dbReference type="InterPro" id="IPR026881">
    <property type="entry name" value="WYL_dom"/>
</dbReference>